<sequence length="283" mass="31660">MPDLTLKSTLPLGDTSLQIPRLGFGVYLSPADVCQQSCLSALEAGYRHIDTAQFYANEAQVGEAVQASGIPRNEIFITTKILSAAGSVEKSYQKCVESVRKIDPREDGYVDLFLIHSPNAGSKVRKELWQALERLYEEGKAKSIGVSNFGVVHIEELKTYAKIWPPHANQIELHPWCQQRRIVQYNTQHSIITEAYSPLVRNYKANDQTLKSLATKYHKSTAQILIRYSLQKNWVPLPKSDNLEYITSNADVFDFVISEEDTAVLDALDEGESGAIVQAVDND</sequence>
<evidence type="ECO:0000259" key="10">
    <source>
        <dbReference type="Pfam" id="PF00248"/>
    </source>
</evidence>
<dbReference type="PANTHER" id="PTHR43827:SF13">
    <property type="entry name" value="ALDO_KETO REDUCTASE FAMILY PROTEIN"/>
    <property type="match status" value="1"/>
</dbReference>
<dbReference type="EC" id="1.1.1.307" evidence="2"/>
<protein>
    <recommendedName>
        <fullName evidence="2">D-xylose reductase [NAD(P)H]</fullName>
        <ecNumber evidence="2">1.1.1.307</ecNumber>
    </recommendedName>
</protein>
<evidence type="ECO:0000256" key="6">
    <source>
        <dbReference type="ARBA" id="ARBA00049485"/>
    </source>
</evidence>
<dbReference type="CDD" id="cd19071">
    <property type="entry name" value="AKR_AKR1-5-like"/>
    <property type="match status" value="1"/>
</dbReference>
<evidence type="ECO:0000256" key="3">
    <source>
        <dbReference type="ARBA" id="ARBA00023002"/>
    </source>
</evidence>
<comment type="catalytic activity">
    <reaction evidence="6">
        <text>xylitol + NAD(+) = D-xylose + NADH + H(+)</text>
        <dbReference type="Rhea" id="RHEA:27441"/>
        <dbReference type="ChEBI" id="CHEBI:15378"/>
        <dbReference type="ChEBI" id="CHEBI:17151"/>
        <dbReference type="ChEBI" id="CHEBI:53455"/>
        <dbReference type="ChEBI" id="CHEBI:57540"/>
        <dbReference type="ChEBI" id="CHEBI:57945"/>
        <dbReference type="EC" id="1.1.1.307"/>
    </reaction>
</comment>
<dbReference type="InterPro" id="IPR023210">
    <property type="entry name" value="NADP_OxRdtase_dom"/>
</dbReference>
<dbReference type="InterPro" id="IPR036812">
    <property type="entry name" value="NAD(P)_OxRdtase_dom_sf"/>
</dbReference>
<dbReference type="SMR" id="A0A072PP62"/>
<organism evidence="11 12">
    <name type="scientific">Exophiala aquamarina CBS 119918</name>
    <dbReference type="NCBI Taxonomy" id="1182545"/>
    <lineage>
        <taxon>Eukaryota</taxon>
        <taxon>Fungi</taxon>
        <taxon>Dikarya</taxon>
        <taxon>Ascomycota</taxon>
        <taxon>Pezizomycotina</taxon>
        <taxon>Eurotiomycetes</taxon>
        <taxon>Chaetothyriomycetidae</taxon>
        <taxon>Chaetothyriales</taxon>
        <taxon>Herpotrichiellaceae</taxon>
        <taxon>Exophiala</taxon>
    </lineage>
</organism>
<keyword evidence="3" id="KW-0560">Oxidoreductase</keyword>
<dbReference type="GO" id="GO:0016491">
    <property type="term" value="F:oxidoreductase activity"/>
    <property type="evidence" value="ECO:0007669"/>
    <property type="project" value="UniProtKB-KW"/>
</dbReference>
<keyword evidence="12" id="KW-1185">Reference proteome</keyword>
<feature type="active site" description="Proton donor" evidence="7">
    <location>
        <position position="55"/>
    </location>
</feature>
<dbReference type="Proteomes" id="UP000027920">
    <property type="component" value="Unassembled WGS sequence"/>
</dbReference>
<dbReference type="PANTHER" id="PTHR43827">
    <property type="entry name" value="2,5-DIKETO-D-GLUCONIC ACID REDUCTASE"/>
    <property type="match status" value="1"/>
</dbReference>
<dbReference type="GeneID" id="25277644"/>
<evidence type="ECO:0000256" key="7">
    <source>
        <dbReference type="PIRSR" id="PIRSR000097-1"/>
    </source>
</evidence>
<feature type="domain" description="NADP-dependent oxidoreductase" evidence="10">
    <location>
        <begin position="40"/>
        <end position="269"/>
    </location>
</feature>
<comment type="catalytic activity">
    <reaction evidence="5">
        <text>xylitol + NADP(+) = D-xylose + NADPH + H(+)</text>
        <dbReference type="Rhea" id="RHEA:27445"/>
        <dbReference type="ChEBI" id="CHEBI:15378"/>
        <dbReference type="ChEBI" id="CHEBI:17151"/>
        <dbReference type="ChEBI" id="CHEBI:53455"/>
        <dbReference type="ChEBI" id="CHEBI:57783"/>
        <dbReference type="ChEBI" id="CHEBI:58349"/>
        <dbReference type="EC" id="1.1.1.307"/>
    </reaction>
</comment>
<dbReference type="Gene3D" id="3.20.20.100">
    <property type="entry name" value="NADP-dependent oxidoreductase domain"/>
    <property type="match status" value="1"/>
</dbReference>
<dbReference type="PIRSF" id="PIRSF000097">
    <property type="entry name" value="AKR"/>
    <property type="match status" value="1"/>
</dbReference>
<dbReference type="STRING" id="1182545.A0A072PP62"/>
<accession>A0A072PP62</accession>
<dbReference type="VEuPathDB" id="FungiDB:A1O9_02703"/>
<evidence type="ECO:0000256" key="2">
    <source>
        <dbReference type="ARBA" id="ARBA00012845"/>
    </source>
</evidence>
<dbReference type="AlphaFoldDB" id="A0A072PP62"/>
<evidence type="ECO:0000313" key="11">
    <source>
        <dbReference type="EMBL" id="KEF61138.1"/>
    </source>
</evidence>
<evidence type="ECO:0000256" key="1">
    <source>
        <dbReference type="ARBA" id="ARBA00007905"/>
    </source>
</evidence>
<comment type="caution">
    <text evidence="11">The sequence shown here is derived from an EMBL/GenBank/DDBJ whole genome shotgun (WGS) entry which is preliminary data.</text>
</comment>
<evidence type="ECO:0000256" key="5">
    <source>
        <dbReference type="ARBA" id="ARBA00047534"/>
    </source>
</evidence>
<gene>
    <name evidence="11" type="ORF">A1O9_02703</name>
</gene>
<dbReference type="EMBL" id="AMGV01000002">
    <property type="protein sequence ID" value="KEF61138.1"/>
    <property type="molecule type" value="Genomic_DNA"/>
</dbReference>
<dbReference type="InterPro" id="IPR018170">
    <property type="entry name" value="Aldo/ket_reductase_CS"/>
</dbReference>
<dbReference type="PRINTS" id="PR00069">
    <property type="entry name" value="ALDKETRDTASE"/>
</dbReference>
<dbReference type="InterPro" id="IPR020471">
    <property type="entry name" value="AKR"/>
</dbReference>
<evidence type="ECO:0000313" key="12">
    <source>
        <dbReference type="Proteomes" id="UP000027920"/>
    </source>
</evidence>
<dbReference type="RefSeq" id="XP_013263728.1">
    <property type="nucleotide sequence ID" value="XM_013408274.1"/>
</dbReference>
<evidence type="ECO:0000256" key="9">
    <source>
        <dbReference type="PIRSR" id="PIRSR000097-3"/>
    </source>
</evidence>
<dbReference type="PROSITE" id="PS00798">
    <property type="entry name" value="ALDOKETO_REDUCTASE_1"/>
    <property type="match status" value="1"/>
</dbReference>
<feature type="binding site" evidence="8">
    <location>
        <position position="116"/>
    </location>
    <ligand>
        <name>substrate</name>
    </ligand>
</feature>
<name>A0A072PP62_9EURO</name>
<proteinExistence type="inferred from homology"/>
<evidence type="ECO:0000256" key="4">
    <source>
        <dbReference type="ARBA" id="ARBA00025065"/>
    </source>
</evidence>
<dbReference type="Pfam" id="PF00248">
    <property type="entry name" value="Aldo_ket_red"/>
    <property type="match status" value="1"/>
</dbReference>
<dbReference type="OrthoDB" id="416253at2759"/>
<dbReference type="HOGENOM" id="CLU_023205_0_1_1"/>
<dbReference type="SUPFAM" id="SSF51430">
    <property type="entry name" value="NAD(P)-linked oxidoreductase"/>
    <property type="match status" value="1"/>
</dbReference>
<comment type="similarity">
    <text evidence="1">Belongs to the aldo/keto reductase family.</text>
</comment>
<comment type="function">
    <text evidence="4">Catalyzes the initial reaction in the xylose utilization pathway by reducing D-xylose into xylitol. Xylose is a major component of hemicelluloses such as xylan. Most fungi utilize D-xylose via three enzymatic reactions, xylose reductase (XR), xylitol dehydrogenase (XDH), and xylulokinase, to form xylulose 5-phosphate, which enters pentose phosphate pathway.</text>
</comment>
<dbReference type="FunFam" id="3.20.20.100:FF:000015">
    <property type="entry name" value="Oxidoreductase, aldo/keto reductase family"/>
    <property type="match status" value="1"/>
</dbReference>
<evidence type="ECO:0000256" key="8">
    <source>
        <dbReference type="PIRSR" id="PIRSR000097-2"/>
    </source>
</evidence>
<dbReference type="PROSITE" id="PS00062">
    <property type="entry name" value="ALDOKETO_REDUCTASE_2"/>
    <property type="match status" value="1"/>
</dbReference>
<feature type="site" description="Lowers pKa of active site Tyr" evidence="9">
    <location>
        <position position="80"/>
    </location>
</feature>
<reference evidence="11 12" key="1">
    <citation type="submission" date="2013-03" db="EMBL/GenBank/DDBJ databases">
        <title>The Genome Sequence of Exophiala aquamarina CBS 119918.</title>
        <authorList>
            <consortium name="The Broad Institute Genomics Platform"/>
            <person name="Cuomo C."/>
            <person name="de Hoog S."/>
            <person name="Gorbushina A."/>
            <person name="Walker B."/>
            <person name="Young S.K."/>
            <person name="Zeng Q."/>
            <person name="Gargeya S."/>
            <person name="Fitzgerald M."/>
            <person name="Haas B."/>
            <person name="Abouelleil A."/>
            <person name="Allen A.W."/>
            <person name="Alvarado L."/>
            <person name="Arachchi H.M."/>
            <person name="Berlin A.M."/>
            <person name="Chapman S.B."/>
            <person name="Gainer-Dewar J."/>
            <person name="Goldberg J."/>
            <person name="Griggs A."/>
            <person name="Gujja S."/>
            <person name="Hansen M."/>
            <person name="Howarth C."/>
            <person name="Imamovic A."/>
            <person name="Ireland A."/>
            <person name="Larimer J."/>
            <person name="McCowan C."/>
            <person name="Murphy C."/>
            <person name="Pearson M."/>
            <person name="Poon T.W."/>
            <person name="Priest M."/>
            <person name="Roberts A."/>
            <person name="Saif S."/>
            <person name="Shea T."/>
            <person name="Sisk P."/>
            <person name="Sykes S."/>
            <person name="Wortman J."/>
            <person name="Nusbaum C."/>
            <person name="Birren B."/>
        </authorList>
    </citation>
    <scope>NUCLEOTIDE SEQUENCE [LARGE SCALE GENOMIC DNA]</scope>
    <source>
        <strain evidence="11 12">CBS 119918</strain>
    </source>
</reference>